<proteinExistence type="predicted"/>
<dbReference type="Gene3D" id="3.40.390.70">
    <property type="match status" value="1"/>
</dbReference>
<dbReference type="RefSeq" id="WP_119321145.1">
    <property type="nucleotide sequence ID" value="NZ_AP025739.1"/>
</dbReference>
<reference evidence="1 2" key="1">
    <citation type="journal article" date="2019" name="Int. J. Syst. Evol. Microbiol.">
        <title>Capsulimonas corticalis gen. nov., sp. nov., an aerobic capsulated bacterium, of a novel bacterial order, Capsulimonadales ord. nov., of the class Armatimonadia of the phylum Armatimonadetes.</title>
        <authorList>
            <person name="Li J."/>
            <person name="Kudo C."/>
            <person name="Tonouchi A."/>
        </authorList>
    </citation>
    <scope>NUCLEOTIDE SEQUENCE [LARGE SCALE GENOMIC DNA]</scope>
    <source>
        <strain evidence="1 2">AX-7</strain>
    </source>
</reference>
<protein>
    <submittedName>
        <fullName evidence="1">Uncharacterized protein</fullName>
    </submittedName>
</protein>
<dbReference type="EMBL" id="AP025739">
    <property type="protein sequence ID" value="BDI29102.1"/>
    <property type="molecule type" value="Genomic_DNA"/>
</dbReference>
<name>A0A402CUV2_9BACT</name>
<dbReference type="OrthoDB" id="1524857at2"/>
<gene>
    <name evidence="1" type="ORF">CCAX7_11530</name>
</gene>
<evidence type="ECO:0000313" key="1">
    <source>
        <dbReference type="EMBL" id="BDI29102.1"/>
    </source>
</evidence>
<sequence length="243" mass="27078">MTPEHQFPMTSEDRNPRKTLATLAARHEVAIVVFRPGLPMQKLISAIAPEEFQLRFYAPPLALSLNRYPAGFFPAIGVTAIVLCASLTIHDQHVAGIAGLRDGVVHLDVEDSGYADLAIHHEIFHFFDAHSDTFDCDEEWEAVYLAGLKYGPQAWRGRASSEPMSDFTSASGFVSVNAAVNANEDKADTFASLMTDWARVTRLSKTDPLIKRKIDLIHKRMSGSPASFDENFWRKAVEFDRRG</sequence>
<dbReference type="AlphaFoldDB" id="A0A402CUV2"/>
<evidence type="ECO:0000313" key="2">
    <source>
        <dbReference type="Proteomes" id="UP000287394"/>
    </source>
</evidence>
<dbReference type="Proteomes" id="UP000287394">
    <property type="component" value="Chromosome"/>
</dbReference>
<dbReference type="KEGG" id="ccot:CCAX7_11530"/>
<keyword evidence="2" id="KW-1185">Reference proteome</keyword>
<accession>A0A402CUV2</accession>
<organism evidence="1 2">
    <name type="scientific">Capsulimonas corticalis</name>
    <dbReference type="NCBI Taxonomy" id="2219043"/>
    <lineage>
        <taxon>Bacteria</taxon>
        <taxon>Bacillati</taxon>
        <taxon>Armatimonadota</taxon>
        <taxon>Armatimonadia</taxon>
        <taxon>Capsulimonadales</taxon>
        <taxon>Capsulimonadaceae</taxon>
        <taxon>Capsulimonas</taxon>
    </lineage>
</organism>